<dbReference type="Pfam" id="PF20412">
    <property type="entry name" value="RALGAPB_N"/>
    <property type="match status" value="1"/>
</dbReference>
<name>A0A9Q0L9P5_ANAIG</name>
<evidence type="ECO:0000313" key="5">
    <source>
        <dbReference type="Proteomes" id="UP001149090"/>
    </source>
</evidence>
<dbReference type="Pfam" id="PF02145">
    <property type="entry name" value="Rap_GAP"/>
    <property type="match status" value="1"/>
</dbReference>
<dbReference type="OrthoDB" id="19311at2759"/>
<dbReference type="PROSITE" id="PS50085">
    <property type="entry name" value="RAPGAP"/>
    <property type="match status" value="1"/>
</dbReference>
<evidence type="ECO:0000256" key="1">
    <source>
        <dbReference type="ARBA" id="ARBA00022468"/>
    </source>
</evidence>
<evidence type="ECO:0000256" key="2">
    <source>
        <dbReference type="SAM" id="MobiDB-lite"/>
    </source>
</evidence>
<dbReference type="Proteomes" id="UP001149090">
    <property type="component" value="Unassembled WGS sequence"/>
</dbReference>
<organism evidence="4 5">
    <name type="scientific">Anaeramoeba ignava</name>
    <name type="common">Anaerobic marine amoeba</name>
    <dbReference type="NCBI Taxonomy" id="1746090"/>
    <lineage>
        <taxon>Eukaryota</taxon>
        <taxon>Metamonada</taxon>
        <taxon>Anaeramoebidae</taxon>
        <taxon>Anaeramoeba</taxon>
    </lineage>
</organism>
<dbReference type="EMBL" id="JAPDFW010000114">
    <property type="protein sequence ID" value="KAJ5068671.1"/>
    <property type="molecule type" value="Genomic_DNA"/>
</dbReference>
<dbReference type="OMA" id="YVWRSKP"/>
<dbReference type="InterPro" id="IPR039930">
    <property type="entry name" value="RALGAPB"/>
</dbReference>
<dbReference type="AlphaFoldDB" id="A0A9Q0L9P5"/>
<dbReference type="FunFam" id="3.40.50.11210:FF:000001">
    <property type="entry name" value="Ral GTPase-activating protein subunit alpha-1 isoform 1"/>
    <property type="match status" value="1"/>
</dbReference>
<proteinExistence type="predicted"/>
<reference evidence="4" key="1">
    <citation type="submission" date="2022-10" db="EMBL/GenBank/DDBJ databases">
        <title>Novel sulphate-reducing endosymbionts in the free-living metamonad Anaeramoeba.</title>
        <authorList>
            <person name="Jerlstrom-Hultqvist J."/>
            <person name="Cepicka I."/>
            <person name="Gallot-Lavallee L."/>
            <person name="Salas-Leiva D."/>
            <person name="Curtis B.A."/>
            <person name="Zahonova K."/>
            <person name="Pipaliya S."/>
            <person name="Dacks J."/>
            <person name="Roger A.J."/>
        </authorList>
    </citation>
    <scope>NUCLEOTIDE SEQUENCE</scope>
    <source>
        <strain evidence="4">BMAN</strain>
    </source>
</reference>
<dbReference type="SUPFAM" id="SSF111347">
    <property type="entry name" value="Rap/Ran-GAP"/>
    <property type="match status" value="1"/>
</dbReference>
<sequence>MFLPYISTVTPIRNRDDTGVLVKFPREVQRGIEGLVVEVLLDPDKSEEILTSTFHIKWVIEIIGQSFALPIEDHPIISNGIELYSRWLMGKAVPTAFIENQNYFFREIFGHLSLIFQARKDTQHTLIKKHIELCQSVLLIMEKMGTERKDQMTEETWEYLLNILIGISDYLLAKDGVIEEQDLTSQLCVPVLRLLFDLWLRSNTQNLQMWERLKKVATGWRHRKETIIQWSSTIYGLLSRVVGLLYGPQEGDKVVTIKLPSTSNSSPIILDLSNEQVVFCWTRILGILANPNEITNPSIFYLAMSGIRSCVGLLLRIGSNFKKPGKKTLIDHPNGNSILQIFGEWLFEAVSLNRPSFAEGTECAYTILCEIFMSIQQKPFQEIYLSRFYRAIISAFENEVANGKSICSILVYTKDIFSSELPGIYVMIPFFVSIIKKIMLNRQLSFSLSIPLQQLRRACITILSSLICLPNSFLKMKLELIPSKIIEERNATNFSTLKSTLSHIVINGFLCEEDFTNAQMLLWLMSMLIHEDIDFTETLPSLIILTIQNLICNPNDTQVSWPISVNVVAFQVLSSVSSLVEKIIDCSSQTVPGLVMSFSRLISQLIGNPDKYSSDDLDTLVCGLFHVNCDFIIQSQWIYDYTNILSEVLNSIEICMKEAVFEKKKKKTGQSPAIKEAAIFLFNHLLRQLGNFPLPTGPENISTLINEKVVQEKFSFSDEEFLQRTRYFVHNDSQLLTVIECPALKNSKDPFVMIIVRDLTGRYSWSAFFRSLPLSSADESEKEPAKHEWKGQPTSPVYEQARPQTELKTKELETIYEFNPPLTNFQSSDGEVRQACIVDIMGKQYRMEEVYRFLEEETTIHTTNAKRPERPDHNLLPYKFNYGRLFLSNLGFIRDETIVKTCILESTTKCIQEINNLDQIPIRHQHKIGVLYVGKGQNRIVDPELIYTNKETSKDFENFVRELGWLVSLDTHTGYSGGLTTETTGKYAPYFSTYSYEMIFHVGPMIESEVSTRMKILRDDFVVIVWCEDPRKFIPQIIKSETNLFYIVIRPHSSSLYSVETISFSTKASVNGPLLDNAIVSRKILARLVRITALNANTEISILKGVYPNPYEKRREQINQIIKNHKLDYQRYQFYTSIFSTTTTNN</sequence>
<dbReference type="Gene3D" id="3.40.50.11210">
    <property type="entry name" value="Rap/Ran-GAP"/>
    <property type="match status" value="1"/>
</dbReference>
<dbReference type="GO" id="GO:0051056">
    <property type="term" value="P:regulation of small GTPase mediated signal transduction"/>
    <property type="evidence" value="ECO:0007669"/>
    <property type="project" value="InterPro"/>
</dbReference>
<feature type="region of interest" description="Disordered" evidence="2">
    <location>
        <begin position="779"/>
        <end position="804"/>
    </location>
</feature>
<comment type="caution">
    <text evidence="4">The sequence shown here is derived from an EMBL/GenBank/DDBJ whole genome shotgun (WGS) entry which is preliminary data.</text>
</comment>
<dbReference type="GO" id="GO:0005096">
    <property type="term" value="F:GTPase activator activity"/>
    <property type="evidence" value="ECO:0007669"/>
    <property type="project" value="UniProtKB-KW"/>
</dbReference>
<gene>
    <name evidence="4" type="ORF">M0811_02614</name>
</gene>
<protein>
    <recommendedName>
        <fullName evidence="3">Rap-GAP domain-containing protein</fullName>
    </recommendedName>
</protein>
<dbReference type="InterPro" id="IPR035974">
    <property type="entry name" value="Rap/Ran-GAP_sf"/>
</dbReference>
<dbReference type="InterPro" id="IPR046859">
    <property type="entry name" value="RGPA/RALGAPB_N"/>
</dbReference>
<evidence type="ECO:0000313" key="4">
    <source>
        <dbReference type="EMBL" id="KAJ5068671.1"/>
    </source>
</evidence>
<keyword evidence="5" id="KW-1185">Reference proteome</keyword>
<dbReference type="PANTHER" id="PTHR21344:SF1">
    <property type="entry name" value="RAL GTPASE-ACTIVATING PROTEIN SUBUNIT BETA"/>
    <property type="match status" value="1"/>
</dbReference>
<keyword evidence="1" id="KW-0343">GTPase activation</keyword>
<accession>A0A9Q0L9P5</accession>
<evidence type="ECO:0000259" key="3">
    <source>
        <dbReference type="PROSITE" id="PS50085"/>
    </source>
</evidence>
<dbReference type="PANTHER" id="PTHR21344">
    <property type="entry name" value="RAL GTPASE-ACTIVATING PROTEIN SUBUNIT BETA"/>
    <property type="match status" value="1"/>
</dbReference>
<feature type="domain" description="Rap-GAP" evidence="3">
    <location>
        <begin position="914"/>
        <end position="1121"/>
    </location>
</feature>
<dbReference type="InterPro" id="IPR000331">
    <property type="entry name" value="Rap/Ran_GAP_dom"/>
</dbReference>